<sequence length="81" mass="9690">MHFMERAQRAPKGLFQMKDFMFQGFRDFHHCITEIVQHNFMHQLSLTVRSTFGCRLYSIAPLGLLQVHHCITEMVQHNFMH</sequence>
<name>A0A8J4R0C6_9ROSI</name>
<evidence type="ECO:0000313" key="2">
    <source>
        <dbReference type="Proteomes" id="UP000737018"/>
    </source>
</evidence>
<evidence type="ECO:0000313" key="1">
    <source>
        <dbReference type="EMBL" id="KAF3953866.1"/>
    </source>
</evidence>
<gene>
    <name evidence="1" type="ORF">CMV_020724</name>
</gene>
<dbReference type="EMBL" id="JRKL02003907">
    <property type="protein sequence ID" value="KAF3953866.1"/>
    <property type="molecule type" value="Genomic_DNA"/>
</dbReference>
<comment type="caution">
    <text evidence="1">The sequence shown here is derived from an EMBL/GenBank/DDBJ whole genome shotgun (WGS) entry which is preliminary data.</text>
</comment>
<accession>A0A8J4R0C6</accession>
<dbReference type="Proteomes" id="UP000737018">
    <property type="component" value="Unassembled WGS sequence"/>
</dbReference>
<reference evidence="1" key="1">
    <citation type="submission" date="2020-03" db="EMBL/GenBank/DDBJ databases">
        <title>Castanea mollissima Vanexum genome sequencing.</title>
        <authorList>
            <person name="Staton M."/>
        </authorList>
    </citation>
    <scope>NUCLEOTIDE SEQUENCE</scope>
    <source>
        <tissue evidence="1">Leaf</tissue>
    </source>
</reference>
<dbReference type="AlphaFoldDB" id="A0A8J4R0C6"/>
<protein>
    <submittedName>
        <fullName evidence="1">Uncharacterized protein</fullName>
    </submittedName>
</protein>
<keyword evidence="2" id="KW-1185">Reference proteome</keyword>
<organism evidence="1 2">
    <name type="scientific">Castanea mollissima</name>
    <name type="common">Chinese chestnut</name>
    <dbReference type="NCBI Taxonomy" id="60419"/>
    <lineage>
        <taxon>Eukaryota</taxon>
        <taxon>Viridiplantae</taxon>
        <taxon>Streptophyta</taxon>
        <taxon>Embryophyta</taxon>
        <taxon>Tracheophyta</taxon>
        <taxon>Spermatophyta</taxon>
        <taxon>Magnoliopsida</taxon>
        <taxon>eudicotyledons</taxon>
        <taxon>Gunneridae</taxon>
        <taxon>Pentapetalae</taxon>
        <taxon>rosids</taxon>
        <taxon>fabids</taxon>
        <taxon>Fagales</taxon>
        <taxon>Fagaceae</taxon>
        <taxon>Castanea</taxon>
    </lineage>
</organism>
<proteinExistence type="predicted"/>